<dbReference type="EMBL" id="UZAN01060941">
    <property type="protein sequence ID" value="VDP92826.1"/>
    <property type="molecule type" value="Genomic_DNA"/>
</dbReference>
<evidence type="ECO:0000313" key="1">
    <source>
        <dbReference type="EMBL" id="VDP92826.1"/>
    </source>
</evidence>
<dbReference type="AlphaFoldDB" id="A0A183B8L9"/>
<keyword evidence="2" id="KW-1185">Reference proteome</keyword>
<dbReference type="WBParaSite" id="ECPE_0001559401-mRNA-1">
    <property type="protein sequence ID" value="ECPE_0001559401-mRNA-1"/>
    <property type="gene ID" value="ECPE_0001559401"/>
</dbReference>
<evidence type="ECO:0000313" key="2">
    <source>
        <dbReference type="Proteomes" id="UP000272942"/>
    </source>
</evidence>
<name>A0A183B8L9_9TREM</name>
<dbReference type="OrthoDB" id="6315194at2759"/>
<evidence type="ECO:0000313" key="3">
    <source>
        <dbReference type="WBParaSite" id="ECPE_0001559401-mRNA-1"/>
    </source>
</evidence>
<reference evidence="3" key="1">
    <citation type="submission" date="2016-06" db="UniProtKB">
        <authorList>
            <consortium name="WormBaseParasite"/>
        </authorList>
    </citation>
    <scope>IDENTIFICATION</scope>
</reference>
<sequence>MCELRLQVDQHRPLLVGITETWVHSGISDAELEIPELDILRQDRTDGIALGKEKKRVEPIPMDYDAYFELRKKCKLQRKQDTSEHQRQFLNRAIADPRSFYKNIYMVTQAKPGITDIRRADGSLTDGNQAAANTLGEYYSTVFSP</sequence>
<accession>A0A183B8L9</accession>
<organism evidence="3">
    <name type="scientific">Echinostoma caproni</name>
    <dbReference type="NCBI Taxonomy" id="27848"/>
    <lineage>
        <taxon>Eukaryota</taxon>
        <taxon>Metazoa</taxon>
        <taxon>Spiralia</taxon>
        <taxon>Lophotrochozoa</taxon>
        <taxon>Platyhelminthes</taxon>
        <taxon>Trematoda</taxon>
        <taxon>Digenea</taxon>
        <taxon>Plagiorchiida</taxon>
        <taxon>Echinostomata</taxon>
        <taxon>Echinostomatoidea</taxon>
        <taxon>Echinostomatidae</taxon>
        <taxon>Echinostoma</taxon>
    </lineage>
</organism>
<reference evidence="1 2" key="2">
    <citation type="submission" date="2018-11" db="EMBL/GenBank/DDBJ databases">
        <authorList>
            <consortium name="Pathogen Informatics"/>
        </authorList>
    </citation>
    <scope>NUCLEOTIDE SEQUENCE [LARGE SCALE GENOMIC DNA]</scope>
    <source>
        <strain evidence="1 2">Egypt</strain>
    </source>
</reference>
<proteinExistence type="predicted"/>
<gene>
    <name evidence="1" type="ORF">ECPE_LOCUS15554</name>
</gene>
<dbReference type="Proteomes" id="UP000272942">
    <property type="component" value="Unassembled WGS sequence"/>
</dbReference>
<protein>
    <submittedName>
        <fullName evidence="3">Pre-mRNA-splicing factor SYF2</fullName>
    </submittedName>
</protein>